<dbReference type="Pfam" id="PF00386">
    <property type="entry name" value="C1q"/>
    <property type="match status" value="1"/>
</dbReference>
<dbReference type="PANTHER" id="PTHR15427">
    <property type="entry name" value="EMILIN ELASTIN MICROFIBRIL INTERFACE-LOCATED PROTEIN ELASTIN MICROFIBRIL INTERFACER"/>
    <property type="match status" value="1"/>
</dbReference>
<dbReference type="Proteomes" id="UP000828390">
    <property type="component" value="Unassembled WGS sequence"/>
</dbReference>
<keyword evidence="2" id="KW-0964">Secreted</keyword>
<dbReference type="PROSITE" id="PS50871">
    <property type="entry name" value="C1Q"/>
    <property type="match status" value="1"/>
</dbReference>
<evidence type="ECO:0000259" key="3">
    <source>
        <dbReference type="PROSITE" id="PS50871"/>
    </source>
</evidence>
<reference evidence="4" key="1">
    <citation type="journal article" date="2019" name="bioRxiv">
        <title>The Genome of the Zebra Mussel, Dreissena polymorpha: A Resource for Invasive Species Research.</title>
        <authorList>
            <person name="McCartney M.A."/>
            <person name="Auch B."/>
            <person name="Kono T."/>
            <person name="Mallez S."/>
            <person name="Zhang Y."/>
            <person name="Obille A."/>
            <person name="Becker A."/>
            <person name="Abrahante J.E."/>
            <person name="Garbe J."/>
            <person name="Badalamenti J.P."/>
            <person name="Herman A."/>
            <person name="Mangelson H."/>
            <person name="Liachko I."/>
            <person name="Sullivan S."/>
            <person name="Sone E.D."/>
            <person name="Koren S."/>
            <person name="Silverstein K.A.T."/>
            <person name="Beckman K.B."/>
            <person name="Gohl D.M."/>
        </authorList>
    </citation>
    <scope>NUCLEOTIDE SEQUENCE</scope>
    <source>
        <strain evidence="4">Duluth1</strain>
        <tissue evidence="4">Whole animal</tissue>
    </source>
</reference>
<sequence>MFHTRHLDGQYTYTANQDVVFKTVLANEGGGYDPNTGRFTSSVAGVYMFTVQYCPTSRKYASLDIVHDGKSLQRSFHYEVDEVVCVGMQAFAKVAIGGKVWVRGVHVTSDIYSYESYRWSSFAGLLIRV</sequence>
<evidence type="ECO:0000313" key="4">
    <source>
        <dbReference type="EMBL" id="KAH3815731.1"/>
    </source>
</evidence>
<gene>
    <name evidence="4" type="ORF">DPMN_144262</name>
</gene>
<dbReference type="AlphaFoldDB" id="A0A9D4GEB6"/>
<dbReference type="PANTHER" id="PTHR15427:SF33">
    <property type="entry name" value="COLLAGEN IV NC1 DOMAIN-CONTAINING PROTEIN"/>
    <property type="match status" value="1"/>
</dbReference>
<dbReference type="GO" id="GO:0005581">
    <property type="term" value="C:collagen trimer"/>
    <property type="evidence" value="ECO:0007669"/>
    <property type="project" value="UniProtKB-KW"/>
</dbReference>
<evidence type="ECO:0000256" key="1">
    <source>
        <dbReference type="ARBA" id="ARBA00004613"/>
    </source>
</evidence>
<name>A0A9D4GEB6_DREPO</name>
<dbReference type="PRINTS" id="PR00007">
    <property type="entry name" value="COMPLEMNTC1Q"/>
</dbReference>
<dbReference type="SUPFAM" id="SSF49842">
    <property type="entry name" value="TNF-like"/>
    <property type="match status" value="1"/>
</dbReference>
<proteinExistence type="predicted"/>
<accession>A0A9D4GEB6</accession>
<keyword evidence="5" id="KW-1185">Reference proteome</keyword>
<reference evidence="4" key="2">
    <citation type="submission" date="2020-11" db="EMBL/GenBank/DDBJ databases">
        <authorList>
            <person name="McCartney M.A."/>
            <person name="Auch B."/>
            <person name="Kono T."/>
            <person name="Mallez S."/>
            <person name="Becker A."/>
            <person name="Gohl D.M."/>
            <person name="Silverstein K.A.T."/>
            <person name="Koren S."/>
            <person name="Bechman K.B."/>
            <person name="Herman A."/>
            <person name="Abrahante J.E."/>
            <person name="Garbe J."/>
        </authorList>
    </citation>
    <scope>NUCLEOTIDE SEQUENCE</scope>
    <source>
        <strain evidence="4">Duluth1</strain>
        <tissue evidence="4">Whole animal</tissue>
    </source>
</reference>
<feature type="domain" description="C1q" evidence="3">
    <location>
        <begin position="1"/>
        <end position="129"/>
    </location>
</feature>
<protein>
    <recommendedName>
        <fullName evidence="3">C1q domain-containing protein</fullName>
    </recommendedName>
</protein>
<evidence type="ECO:0000256" key="2">
    <source>
        <dbReference type="ARBA" id="ARBA00022525"/>
    </source>
</evidence>
<dbReference type="InterPro" id="IPR008983">
    <property type="entry name" value="Tumour_necrosis_fac-like_dom"/>
</dbReference>
<comment type="caution">
    <text evidence="4">The sequence shown here is derived from an EMBL/GenBank/DDBJ whole genome shotgun (WGS) entry which is preliminary data.</text>
</comment>
<dbReference type="InterPro" id="IPR050392">
    <property type="entry name" value="Collagen/C1q_domain"/>
</dbReference>
<dbReference type="Gene3D" id="2.60.120.40">
    <property type="match status" value="1"/>
</dbReference>
<dbReference type="InterPro" id="IPR001073">
    <property type="entry name" value="C1q_dom"/>
</dbReference>
<comment type="subcellular location">
    <subcellularLocation>
        <location evidence="1">Secreted</location>
    </subcellularLocation>
</comment>
<evidence type="ECO:0000313" key="5">
    <source>
        <dbReference type="Proteomes" id="UP000828390"/>
    </source>
</evidence>
<organism evidence="4 5">
    <name type="scientific">Dreissena polymorpha</name>
    <name type="common">Zebra mussel</name>
    <name type="synonym">Mytilus polymorpha</name>
    <dbReference type="NCBI Taxonomy" id="45954"/>
    <lineage>
        <taxon>Eukaryota</taxon>
        <taxon>Metazoa</taxon>
        <taxon>Spiralia</taxon>
        <taxon>Lophotrochozoa</taxon>
        <taxon>Mollusca</taxon>
        <taxon>Bivalvia</taxon>
        <taxon>Autobranchia</taxon>
        <taxon>Heteroconchia</taxon>
        <taxon>Euheterodonta</taxon>
        <taxon>Imparidentia</taxon>
        <taxon>Neoheterodontei</taxon>
        <taxon>Myida</taxon>
        <taxon>Dreissenoidea</taxon>
        <taxon>Dreissenidae</taxon>
        <taxon>Dreissena</taxon>
    </lineage>
</organism>
<dbReference type="EMBL" id="JAIWYP010000006">
    <property type="protein sequence ID" value="KAH3815731.1"/>
    <property type="molecule type" value="Genomic_DNA"/>
</dbReference>